<gene>
    <name evidence="1" type="ORF">M529_11740</name>
</gene>
<protein>
    <submittedName>
        <fullName evidence="1">Uncharacterized protein</fullName>
    </submittedName>
</protein>
<reference evidence="1 2" key="1">
    <citation type="journal article" date="2013" name="Genome Announc.">
        <title>Draft Genome Sequence of Sphingobium ummariense Strain RL-3, a Hexachlorocyclohexane-Degrading Bacterium.</title>
        <authorList>
            <person name="Kohli P."/>
            <person name="Dua A."/>
            <person name="Sangwan N."/>
            <person name="Oldach P."/>
            <person name="Khurana J.P."/>
            <person name="Lal R."/>
        </authorList>
    </citation>
    <scope>NUCLEOTIDE SEQUENCE [LARGE SCALE GENOMIC DNA]</scope>
    <source>
        <strain evidence="1 2">RL-3</strain>
    </source>
</reference>
<comment type="caution">
    <text evidence="1">The sequence shown here is derived from an EMBL/GenBank/DDBJ whole genome shotgun (WGS) entry which is preliminary data.</text>
</comment>
<proteinExistence type="predicted"/>
<dbReference type="OrthoDB" id="6169313at2"/>
<dbReference type="EMBL" id="AUWY01000080">
    <property type="protein sequence ID" value="EQB32010.1"/>
    <property type="molecule type" value="Genomic_DNA"/>
</dbReference>
<name>T0IT30_9SPHN</name>
<dbReference type="AlphaFoldDB" id="T0IT30"/>
<organism evidence="1 2">
    <name type="scientific">Sphingobium ummariense RL-3</name>
    <dbReference type="NCBI Taxonomy" id="1346791"/>
    <lineage>
        <taxon>Bacteria</taxon>
        <taxon>Pseudomonadati</taxon>
        <taxon>Pseudomonadota</taxon>
        <taxon>Alphaproteobacteria</taxon>
        <taxon>Sphingomonadales</taxon>
        <taxon>Sphingomonadaceae</taxon>
        <taxon>Sphingobium</taxon>
    </lineage>
</organism>
<evidence type="ECO:0000313" key="2">
    <source>
        <dbReference type="Proteomes" id="UP000015523"/>
    </source>
</evidence>
<dbReference type="RefSeq" id="WP_021318147.1">
    <property type="nucleotide sequence ID" value="NZ_AUWY01000080.1"/>
</dbReference>
<dbReference type="PATRIC" id="fig|1346791.3.peg.2258"/>
<keyword evidence="2" id="KW-1185">Reference proteome</keyword>
<dbReference type="STRING" id="1346791.M529_11740"/>
<sequence length="101" mass="11295">MKQAPCIICNKLTSAKADMEHEFGVSVISMCKSCQDITAKLGIGDHPQRRRWPSWLPRVGITVASSVGLDDADDPSIDDFEGRTLVFQWGRFAIELFIGRR</sequence>
<dbReference type="Proteomes" id="UP000015523">
    <property type="component" value="Unassembled WGS sequence"/>
</dbReference>
<accession>T0IT30</accession>
<evidence type="ECO:0000313" key="1">
    <source>
        <dbReference type="EMBL" id="EQB32010.1"/>
    </source>
</evidence>